<accession>A0A8A1M5L4</accession>
<gene>
    <name evidence="2" type="primary">ABC2</name>
    <name evidence="2" type="ORF">I7I51_08922</name>
</gene>
<evidence type="ECO:0000313" key="2">
    <source>
        <dbReference type="EMBL" id="QSS59487.1"/>
    </source>
</evidence>
<name>A0A8A1M5L4_AJECA</name>
<dbReference type="VEuPathDB" id="FungiDB:I7I51_08922"/>
<protein>
    <submittedName>
        <fullName evidence="2">Adrenoleukodystrophy protein</fullName>
    </submittedName>
</protein>
<evidence type="ECO:0000313" key="3">
    <source>
        <dbReference type="Proteomes" id="UP000663671"/>
    </source>
</evidence>
<feature type="region of interest" description="Disordered" evidence="1">
    <location>
        <begin position="96"/>
        <end position="115"/>
    </location>
</feature>
<reference evidence="2" key="1">
    <citation type="submission" date="2021-01" db="EMBL/GenBank/DDBJ databases">
        <title>Chromosome-level genome assembly of a human fungal pathogen reveals clustering of transcriptionally co-regulated genes.</title>
        <authorList>
            <person name="Voorhies M."/>
            <person name="Cohen S."/>
            <person name="Shea T.P."/>
            <person name="Petrus S."/>
            <person name="Munoz J.F."/>
            <person name="Poplawski S."/>
            <person name="Goldman W.E."/>
            <person name="Michael T."/>
            <person name="Cuomo C.A."/>
            <person name="Sil A."/>
            <person name="Beyhan S."/>
        </authorList>
    </citation>
    <scope>NUCLEOTIDE SEQUENCE</scope>
    <source>
        <strain evidence="2">WU24</strain>
    </source>
</reference>
<organism evidence="2 3">
    <name type="scientific">Ajellomyces capsulatus</name>
    <name type="common">Darling's disease fungus</name>
    <name type="synonym">Histoplasma capsulatum</name>
    <dbReference type="NCBI Taxonomy" id="5037"/>
    <lineage>
        <taxon>Eukaryota</taxon>
        <taxon>Fungi</taxon>
        <taxon>Dikarya</taxon>
        <taxon>Ascomycota</taxon>
        <taxon>Pezizomycotina</taxon>
        <taxon>Eurotiomycetes</taxon>
        <taxon>Eurotiomycetidae</taxon>
        <taxon>Onygenales</taxon>
        <taxon>Ajellomycetaceae</taxon>
        <taxon>Histoplasma</taxon>
    </lineage>
</organism>
<evidence type="ECO:0000256" key="1">
    <source>
        <dbReference type="SAM" id="MobiDB-lite"/>
    </source>
</evidence>
<dbReference type="EMBL" id="CP069109">
    <property type="protein sequence ID" value="QSS59487.1"/>
    <property type="molecule type" value="Genomic_DNA"/>
</dbReference>
<feature type="compositionally biased region" description="Polar residues" evidence="1">
    <location>
        <begin position="99"/>
        <end position="108"/>
    </location>
</feature>
<dbReference type="AlphaFoldDB" id="A0A8A1M5L4"/>
<proteinExistence type="predicted"/>
<sequence>MMLQLDILKRNSFHPLQRRRTLRSSAVAARSWKTISSSSSMSLSSLPTGTFWSRNYLSPSTPATTSSLLVPTDAGSPLSSESWVAYGLYMAGPSKNPHSKTSFTSHNGPTCPAAH</sequence>
<dbReference type="Proteomes" id="UP000663671">
    <property type="component" value="Chromosome 2"/>
</dbReference>